<proteinExistence type="predicted"/>
<evidence type="ECO:0000256" key="1">
    <source>
        <dbReference type="SAM" id="MobiDB-lite"/>
    </source>
</evidence>
<dbReference type="InterPro" id="IPR006522">
    <property type="entry name" value="Phage_virion_morphogenesis"/>
</dbReference>
<feature type="compositionally biased region" description="Low complexity" evidence="1">
    <location>
        <begin position="34"/>
        <end position="50"/>
    </location>
</feature>
<dbReference type="EMBL" id="CP136339">
    <property type="protein sequence ID" value="WOA54371.1"/>
    <property type="molecule type" value="Genomic_DNA"/>
</dbReference>
<organism evidence="2 3">
    <name type="scientific">Dickeya solani</name>
    <dbReference type="NCBI Taxonomy" id="1089444"/>
    <lineage>
        <taxon>Bacteria</taxon>
        <taxon>Pseudomonadati</taxon>
        <taxon>Pseudomonadota</taxon>
        <taxon>Gammaproteobacteria</taxon>
        <taxon>Enterobacterales</taxon>
        <taxon>Pectobacteriaceae</taxon>
        <taxon>Dickeya</taxon>
    </lineage>
</organism>
<evidence type="ECO:0000313" key="2">
    <source>
        <dbReference type="EMBL" id="WOA54371.1"/>
    </source>
</evidence>
<sequence>MSDDALFHELDAYLQTVKQHLADKQRRRLSRQLAAGLRQRQQKRINQQKNPDGTPYAERRRATRRTQGGIRFIWNNDVRELRNWRNSRGRGGRMITGFDVERGALRSFFRADIERYLSIDINKTTKTTQRKDKMFRRLRTGRFLRMSVQSDGVEVGFSGQAAAIASVHQYGEMERMGRSRVQYPARELLGLSEADVDWMADTIVEFVQPS</sequence>
<evidence type="ECO:0000313" key="3">
    <source>
        <dbReference type="Proteomes" id="UP001304423"/>
    </source>
</evidence>
<dbReference type="Pfam" id="PF05069">
    <property type="entry name" value="Phage_tail_S"/>
    <property type="match status" value="2"/>
</dbReference>
<feature type="region of interest" description="Disordered" evidence="1">
    <location>
        <begin position="34"/>
        <end position="62"/>
    </location>
</feature>
<dbReference type="RefSeq" id="WP_316394328.1">
    <property type="nucleotide sequence ID" value="NZ_CP136339.1"/>
</dbReference>
<dbReference type="AlphaFoldDB" id="A0AAX4F4G0"/>
<dbReference type="Proteomes" id="UP001304423">
    <property type="component" value="Chromosome"/>
</dbReference>
<accession>A0AAX4F4G0</accession>
<name>A0AAX4F4G0_9GAMM</name>
<reference evidence="2" key="1">
    <citation type="submission" date="2023-10" db="EMBL/GenBank/DDBJ databases">
        <title>Clonality and diversity in the soft rot Dickeya solani phytopathogen.</title>
        <authorList>
            <person name="Pedron J."/>
            <person name="Van Gijsegem F."/>
            <person name="Portier P."/>
            <person name="Taghouti G."/>
        </authorList>
    </citation>
    <scope>NUCLEOTIDE SEQUENCE</scope>
    <source>
        <strain evidence="2">CFBP5647</strain>
    </source>
</reference>
<dbReference type="NCBIfam" id="TIGR01635">
    <property type="entry name" value="tail_comp_S"/>
    <property type="match status" value="2"/>
</dbReference>
<protein>
    <submittedName>
        <fullName evidence="2">Phage virion morphogenesis protein</fullName>
    </submittedName>
</protein>
<gene>
    <name evidence="2" type="ORF">RXA29_09225</name>
</gene>